<name>A0A512IH69_9MICC</name>
<dbReference type="Gene3D" id="3.40.50.410">
    <property type="entry name" value="von Willebrand factor, type A domain"/>
    <property type="match status" value="1"/>
</dbReference>
<dbReference type="SUPFAM" id="SSF55136">
    <property type="entry name" value="Probable bacterial effector-binding domain"/>
    <property type="match status" value="1"/>
</dbReference>
<dbReference type="GO" id="GO:0003700">
    <property type="term" value="F:DNA-binding transcription factor activity"/>
    <property type="evidence" value="ECO:0007669"/>
    <property type="project" value="InterPro"/>
</dbReference>
<dbReference type="InterPro" id="IPR000551">
    <property type="entry name" value="MerR-type_HTH_dom"/>
</dbReference>
<dbReference type="Gene3D" id="3.20.80.10">
    <property type="entry name" value="Regulatory factor, effector binding domain"/>
    <property type="match status" value="1"/>
</dbReference>
<gene>
    <name evidence="3" type="ORF">KTU01_31430</name>
</gene>
<dbReference type="PANTHER" id="PTHR30204:SF97">
    <property type="entry name" value="MERR FAMILY REGULATORY PROTEIN"/>
    <property type="match status" value="1"/>
</dbReference>
<dbReference type="AlphaFoldDB" id="A0A512IH69"/>
<dbReference type="SMART" id="SM00422">
    <property type="entry name" value="HTH_MERR"/>
    <property type="match status" value="1"/>
</dbReference>
<dbReference type="STRING" id="388357.GCA_001580365_00351"/>
<dbReference type="InterPro" id="IPR011256">
    <property type="entry name" value="Reg_factor_effector_dom_sf"/>
</dbReference>
<protein>
    <recommendedName>
        <fullName evidence="2">HTH merR-type domain-containing protein</fullName>
    </recommendedName>
</protein>
<dbReference type="RefSeq" id="WP_062733870.1">
    <property type="nucleotide sequence ID" value="NZ_BJZS01000103.1"/>
</dbReference>
<dbReference type="Proteomes" id="UP000321103">
    <property type="component" value="Unassembled WGS sequence"/>
</dbReference>
<keyword evidence="1" id="KW-0238">DNA-binding</keyword>
<dbReference type="CDD" id="cd01107">
    <property type="entry name" value="HTH_BmrR"/>
    <property type="match status" value="1"/>
</dbReference>
<proteinExistence type="predicted"/>
<reference evidence="3 4" key="1">
    <citation type="submission" date="2019-07" db="EMBL/GenBank/DDBJ databases">
        <title>Whole genome shotgun sequence of Kocuria turfanensis NBRC 107627.</title>
        <authorList>
            <person name="Hosoyama A."/>
            <person name="Uohara A."/>
            <person name="Ohji S."/>
            <person name="Ichikawa N."/>
        </authorList>
    </citation>
    <scope>NUCLEOTIDE SEQUENCE [LARGE SCALE GENOMIC DNA]</scope>
    <source>
        <strain evidence="3 4">NBRC 107627</strain>
    </source>
</reference>
<dbReference type="Gene3D" id="1.10.1660.10">
    <property type="match status" value="1"/>
</dbReference>
<dbReference type="InterPro" id="IPR047057">
    <property type="entry name" value="MerR_fam"/>
</dbReference>
<accession>A0A512IH69</accession>
<dbReference type="GO" id="GO:0003677">
    <property type="term" value="F:DNA binding"/>
    <property type="evidence" value="ECO:0007669"/>
    <property type="project" value="UniProtKB-KW"/>
</dbReference>
<dbReference type="Pfam" id="PF06445">
    <property type="entry name" value="GyrI-like"/>
    <property type="match status" value="1"/>
</dbReference>
<dbReference type="PANTHER" id="PTHR30204">
    <property type="entry name" value="REDOX-CYCLING DRUG-SENSING TRANSCRIPTIONAL ACTIVATOR SOXR"/>
    <property type="match status" value="1"/>
</dbReference>
<feature type="domain" description="HTH merR-type" evidence="2">
    <location>
        <begin position="148"/>
        <end position="218"/>
    </location>
</feature>
<evidence type="ECO:0000313" key="3">
    <source>
        <dbReference type="EMBL" id="GEO97020.1"/>
    </source>
</evidence>
<dbReference type="EMBL" id="BJZS01000103">
    <property type="protein sequence ID" value="GEO97020.1"/>
    <property type="molecule type" value="Genomic_DNA"/>
</dbReference>
<dbReference type="InterPro" id="IPR036465">
    <property type="entry name" value="vWFA_dom_sf"/>
</dbReference>
<dbReference type="SUPFAM" id="SSF46955">
    <property type="entry name" value="Putative DNA-binding domain"/>
    <property type="match status" value="1"/>
</dbReference>
<dbReference type="Pfam" id="PF13411">
    <property type="entry name" value="MerR_1"/>
    <property type="match status" value="1"/>
</dbReference>
<evidence type="ECO:0000259" key="2">
    <source>
        <dbReference type="PROSITE" id="PS50937"/>
    </source>
</evidence>
<sequence>MWAATAATARAPGTAYDPVLTDRAAAAGIRVHTVGLGSSVDDALLGEIAGGTGPTYYQVDQADGLSGIFENIEDEVNLKDSDGDGITDRHETEGFRDGTEFHPPHDHGTAATSMTSSLRRCSRGSLGSLTGRDAPGHGVRTTMTAMGVMTIGDFSRATRLSAKALRFYHESGLLTPSTVDPHNGYRRYTPDQVADAQVIRSLRALDAPLDLIREVMATTDVTERSALLRSHLREMETRLAATRSAVRTLRGLLDPGPVSLEVVHRSIPPMHAVAVHATINRDVLGVWFRRSVDLLTGLVASGDVAVAGPYGGVWSTELFLDGRGAATLYAPVEESVASLPPAVSTVRLPAVELAVATSEGPDEEVARVYGVLGEYVARRELGVQAPSREAYLEGFPGIDEWTRTEIGWPVFRVSR</sequence>
<keyword evidence="4" id="KW-1185">Reference proteome</keyword>
<dbReference type="SUPFAM" id="SSF53300">
    <property type="entry name" value="vWA-like"/>
    <property type="match status" value="1"/>
</dbReference>
<comment type="caution">
    <text evidence="3">The sequence shown here is derived from an EMBL/GenBank/DDBJ whole genome shotgun (WGS) entry which is preliminary data.</text>
</comment>
<dbReference type="InterPro" id="IPR029442">
    <property type="entry name" value="GyrI-like"/>
</dbReference>
<evidence type="ECO:0000256" key="1">
    <source>
        <dbReference type="ARBA" id="ARBA00023125"/>
    </source>
</evidence>
<dbReference type="PROSITE" id="PS50937">
    <property type="entry name" value="HTH_MERR_2"/>
    <property type="match status" value="1"/>
</dbReference>
<evidence type="ECO:0000313" key="4">
    <source>
        <dbReference type="Proteomes" id="UP000321103"/>
    </source>
</evidence>
<dbReference type="InterPro" id="IPR009061">
    <property type="entry name" value="DNA-bd_dom_put_sf"/>
</dbReference>
<organism evidence="3 4">
    <name type="scientific">Kocuria turfanensis</name>
    <dbReference type="NCBI Taxonomy" id="388357"/>
    <lineage>
        <taxon>Bacteria</taxon>
        <taxon>Bacillati</taxon>
        <taxon>Actinomycetota</taxon>
        <taxon>Actinomycetes</taxon>
        <taxon>Micrococcales</taxon>
        <taxon>Micrococcaceae</taxon>
        <taxon>Kocuria</taxon>
    </lineage>
</organism>